<dbReference type="RefSeq" id="WP_220207368.1">
    <property type="nucleotide sequence ID" value="NZ_BNJK01000001.1"/>
</dbReference>
<evidence type="ECO:0000313" key="3">
    <source>
        <dbReference type="Proteomes" id="UP000597444"/>
    </source>
</evidence>
<dbReference type="CDD" id="cd00293">
    <property type="entry name" value="USP-like"/>
    <property type="match status" value="1"/>
</dbReference>
<dbReference type="Proteomes" id="UP000597444">
    <property type="component" value="Unassembled WGS sequence"/>
</dbReference>
<dbReference type="Pfam" id="PF00582">
    <property type="entry name" value="Usp"/>
    <property type="match status" value="1"/>
</dbReference>
<name>A0A8J3IRX2_9CHLR</name>
<gene>
    <name evidence="2" type="ORF">KSF_068170</name>
</gene>
<dbReference type="InterPro" id="IPR014729">
    <property type="entry name" value="Rossmann-like_a/b/a_fold"/>
</dbReference>
<protein>
    <recommendedName>
        <fullName evidence="1">UspA domain-containing protein</fullName>
    </recommendedName>
</protein>
<dbReference type="InterPro" id="IPR006016">
    <property type="entry name" value="UspA"/>
</dbReference>
<evidence type="ECO:0000313" key="2">
    <source>
        <dbReference type="EMBL" id="GHO96769.1"/>
    </source>
</evidence>
<keyword evidence="3" id="KW-1185">Reference proteome</keyword>
<organism evidence="2 3">
    <name type="scientific">Reticulibacter mediterranei</name>
    <dbReference type="NCBI Taxonomy" id="2778369"/>
    <lineage>
        <taxon>Bacteria</taxon>
        <taxon>Bacillati</taxon>
        <taxon>Chloroflexota</taxon>
        <taxon>Ktedonobacteria</taxon>
        <taxon>Ktedonobacterales</taxon>
        <taxon>Reticulibacteraceae</taxon>
        <taxon>Reticulibacter</taxon>
    </lineage>
</organism>
<feature type="domain" description="UspA" evidence="1">
    <location>
        <begin position="3"/>
        <end position="150"/>
    </location>
</feature>
<dbReference type="AlphaFoldDB" id="A0A8J3IRX2"/>
<dbReference type="Gene3D" id="3.40.50.620">
    <property type="entry name" value="HUPs"/>
    <property type="match status" value="1"/>
</dbReference>
<comment type="caution">
    <text evidence="2">The sequence shown here is derived from an EMBL/GenBank/DDBJ whole genome shotgun (WGS) entry which is preliminary data.</text>
</comment>
<dbReference type="EMBL" id="BNJK01000001">
    <property type="protein sequence ID" value="GHO96769.1"/>
    <property type="molecule type" value="Genomic_DNA"/>
</dbReference>
<reference evidence="2" key="1">
    <citation type="submission" date="2020-10" db="EMBL/GenBank/DDBJ databases">
        <title>Taxonomic study of unclassified bacteria belonging to the class Ktedonobacteria.</title>
        <authorList>
            <person name="Yabe S."/>
            <person name="Wang C.M."/>
            <person name="Zheng Y."/>
            <person name="Sakai Y."/>
            <person name="Cavaletti L."/>
            <person name="Monciardini P."/>
            <person name="Donadio S."/>
        </authorList>
    </citation>
    <scope>NUCLEOTIDE SEQUENCE</scope>
    <source>
        <strain evidence="2">ID150040</strain>
    </source>
</reference>
<evidence type="ECO:0000259" key="1">
    <source>
        <dbReference type="Pfam" id="PF00582"/>
    </source>
</evidence>
<sequence length="159" mass="17944">MRVLCCLDDTNIEQITHALTTLLHNDTQAVGLLYVTDQGPLEEMERLRIRHLRPHELRGPRREQMQQAEQVASQDILNEGQRFIPGSELLSRKGRPEREIVNCAVEWNADLIVICPRTPGGSALPPGPRSVGHVARFVLDHAPCPVLLVRPMTRNQVPR</sequence>
<accession>A0A8J3IRX2</accession>
<dbReference type="SUPFAM" id="SSF52402">
    <property type="entry name" value="Adenine nucleotide alpha hydrolases-like"/>
    <property type="match status" value="1"/>
</dbReference>
<proteinExistence type="predicted"/>